<feature type="domain" description="D-serine dehydratase-like" evidence="1">
    <location>
        <begin position="69"/>
        <end position="180"/>
    </location>
</feature>
<accession>A0A8H5ZTW8</accession>
<evidence type="ECO:0000313" key="3">
    <source>
        <dbReference type="Proteomes" id="UP000541154"/>
    </source>
</evidence>
<keyword evidence="3" id="KW-1185">Reference proteome</keyword>
<dbReference type="PANTHER" id="PTHR28004">
    <property type="entry name" value="ZGC:162816-RELATED"/>
    <property type="match status" value="1"/>
</dbReference>
<proteinExistence type="predicted"/>
<dbReference type="SMART" id="SM01119">
    <property type="entry name" value="D-ser_dehydrat"/>
    <property type="match status" value="1"/>
</dbReference>
<name>A0A8H5ZTW8_PETAA</name>
<gene>
    <name evidence="2" type="ORF">ETB97_010051</name>
</gene>
<dbReference type="PANTHER" id="PTHR28004:SF2">
    <property type="entry name" value="D-SERINE DEHYDRATASE"/>
    <property type="match status" value="1"/>
</dbReference>
<dbReference type="GO" id="GO:0008721">
    <property type="term" value="F:D-serine ammonia-lyase activity"/>
    <property type="evidence" value="ECO:0007669"/>
    <property type="project" value="TreeGrafter"/>
</dbReference>
<dbReference type="AlphaFoldDB" id="A0A8H5ZTW8"/>
<reference evidence="2 3" key="1">
    <citation type="submission" date="2019-04" db="EMBL/GenBank/DDBJ databases">
        <title>Aspergillus burnettii sp. nov., novel species from soil in southeast Queensland.</title>
        <authorList>
            <person name="Gilchrist C.L.M."/>
            <person name="Pitt J.I."/>
            <person name="Lange L."/>
            <person name="Lacey H.J."/>
            <person name="Vuong D."/>
            <person name="Midgley D.J."/>
            <person name="Greenfield P."/>
            <person name="Bradbury M."/>
            <person name="Lacey E."/>
            <person name="Busk P.K."/>
            <person name="Pilgaard B."/>
            <person name="Chooi Y.H."/>
            <person name="Piggott A.M."/>
        </authorList>
    </citation>
    <scope>NUCLEOTIDE SEQUENCE [LARGE SCALE GENOMIC DNA]</scope>
    <source>
        <strain evidence="2 3">FRR 5400</strain>
    </source>
</reference>
<dbReference type="Pfam" id="PF14031">
    <property type="entry name" value="D-ser_dehydrat"/>
    <property type="match status" value="1"/>
</dbReference>
<feature type="non-terminal residue" evidence="2">
    <location>
        <position position="1"/>
    </location>
</feature>
<dbReference type="InterPro" id="IPR051466">
    <property type="entry name" value="D-amino_acid_metab_enzyme"/>
</dbReference>
<organism evidence="2 3">
    <name type="scientific">Petromyces alliaceus</name>
    <name type="common">Aspergillus alliaceus</name>
    <dbReference type="NCBI Taxonomy" id="209559"/>
    <lineage>
        <taxon>Eukaryota</taxon>
        <taxon>Fungi</taxon>
        <taxon>Dikarya</taxon>
        <taxon>Ascomycota</taxon>
        <taxon>Pezizomycotina</taxon>
        <taxon>Eurotiomycetes</taxon>
        <taxon>Eurotiomycetidae</taxon>
        <taxon>Eurotiales</taxon>
        <taxon>Aspergillaceae</taxon>
        <taxon>Aspergillus</taxon>
        <taxon>Aspergillus subgen. Circumdati</taxon>
    </lineage>
</organism>
<dbReference type="Proteomes" id="UP000541154">
    <property type="component" value="Unassembled WGS sequence"/>
</dbReference>
<dbReference type="InterPro" id="IPR026956">
    <property type="entry name" value="D-ser_dehydrat-like_dom"/>
</dbReference>
<comment type="caution">
    <text evidence="2">The sequence shown here is derived from an EMBL/GenBank/DDBJ whole genome shotgun (WGS) entry which is preliminary data.</text>
</comment>
<sequence>VVAAEAVAGLGEGDEELEALRALLREPDTGEFRGGVRVELHAGNYPLLDMQQMSTDAGGVRQRFQDEVGAFVAGETCSVYNDGERECPEALVAVGVLGLGREPCPSYKGWGVIGPWGVPDSEASGDRLIIDRISQEHSIVSWESRDAAKEIPLRVGQTVKIYPNHTCITGAMYGWYLVVDSSSDPDATKIVDVWVRWSGWFTSKLYHWTAYHGGLYSYPADPQLKIHWEMRESTVLSGSRWYRIVESDWGERQELSLPGVEGKFYLPKDFRRKALGLGLGRVKYMGVSVTASTEYGYENTMETNSYYRVFSLDLWTYSASVRPAELSWNSISDSFLRNTESLPVWDPEDFDVIDTWKDFFKTKGTHIISQTYYGNKFQFHVISQDSKSLSWVRAATETEMSIYNRSKRTQAQVHGGGHGEVAALARYPNGEL</sequence>
<evidence type="ECO:0000259" key="1">
    <source>
        <dbReference type="SMART" id="SM01119"/>
    </source>
</evidence>
<dbReference type="EMBL" id="SPNV01000507">
    <property type="protein sequence ID" value="KAF5855096.1"/>
    <property type="molecule type" value="Genomic_DNA"/>
</dbReference>
<evidence type="ECO:0000313" key="2">
    <source>
        <dbReference type="EMBL" id="KAF5855096.1"/>
    </source>
</evidence>
<dbReference type="GO" id="GO:0036088">
    <property type="term" value="P:D-serine catabolic process"/>
    <property type="evidence" value="ECO:0007669"/>
    <property type="project" value="TreeGrafter"/>
</dbReference>
<protein>
    <recommendedName>
        <fullName evidence="1">D-serine dehydratase-like domain-containing protein</fullName>
    </recommendedName>
</protein>
<dbReference type="InterPro" id="IPR042208">
    <property type="entry name" value="D-ser_dehydrat-like_sf"/>
</dbReference>
<dbReference type="Pfam" id="PF01823">
    <property type="entry name" value="MACPF"/>
    <property type="match status" value="1"/>
</dbReference>
<dbReference type="InterPro" id="IPR020864">
    <property type="entry name" value="MACPF"/>
</dbReference>
<dbReference type="Gene3D" id="2.40.37.20">
    <property type="entry name" value="D-serine dehydratase-like domain"/>
    <property type="match status" value="1"/>
</dbReference>